<name>A0ABS0XTF8_9SPHN</name>
<gene>
    <name evidence="3" type="ORF">JAO74_16090</name>
</gene>
<keyword evidence="2" id="KW-1133">Transmembrane helix</keyword>
<keyword evidence="2" id="KW-0472">Membrane</keyword>
<feature type="compositionally biased region" description="Low complexity" evidence="1">
    <location>
        <begin position="91"/>
        <end position="100"/>
    </location>
</feature>
<feature type="compositionally biased region" description="Polar residues" evidence="1">
    <location>
        <begin position="1"/>
        <end position="14"/>
    </location>
</feature>
<proteinExistence type="predicted"/>
<dbReference type="RefSeq" id="WP_199040484.1">
    <property type="nucleotide sequence ID" value="NZ_JAELXS010000010.1"/>
</dbReference>
<protein>
    <submittedName>
        <fullName evidence="3">Uncharacterized protein</fullName>
    </submittedName>
</protein>
<keyword evidence="4" id="KW-1185">Reference proteome</keyword>
<evidence type="ECO:0000313" key="4">
    <source>
        <dbReference type="Proteomes" id="UP000640426"/>
    </source>
</evidence>
<evidence type="ECO:0000256" key="2">
    <source>
        <dbReference type="SAM" id="Phobius"/>
    </source>
</evidence>
<feature type="compositionally biased region" description="Low complexity" evidence="1">
    <location>
        <begin position="23"/>
        <end position="33"/>
    </location>
</feature>
<feature type="region of interest" description="Disordered" evidence="1">
    <location>
        <begin position="1"/>
        <end position="41"/>
    </location>
</feature>
<accession>A0ABS0XTF8</accession>
<keyword evidence="2" id="KW-0812">Transmembrane</keyword>
<dbReference type="EMBL" id="JAELXS010000010">
    <property type="protein sequence ID" value="MBJ6123308.1"/>
    <property type="molecule type" value="Genomic_DNA"/>
</dbReference>
<dbReference type="Proteomes" id="UP000640426">
    <property type="component" value="Unassembled WGS sequence"/>
</dbReference>
<feature type="region of interest" description="Disordered" evidence="1">
    <location>
        <begin position="83"/>
        <end position="123"/>
    </location>
</feature>
<organism evidence="3 4">
    <name type="scientific">Sphingomonas mollis</name>
    <dbReference type="NCBI Taxonomy" id="2795726"/>
    <lineage>
        <taxon>Bacteria</taxon>
        <taxon>Pseudomonadati</taxon>
        <taxon>Pseudomonadota</taxon>
        <taxon>Alphaproteobacteria</taxon>
        <taxon>Sphingomonadales</taxon>
        <taxon>Sphingomonadaceae</taxon>
        <taxon>Sphingomonas</taxon>
    </lineage>
</organism>
<sequence>MSHSPTVPAGNQSPYPIAEPPHAKSAAPAADASSGKDDGTVSSTVTDIVARLPSVEPRTAYIGAIAVVAAGVVGGLFYALTGRKKAPAKPAPKSSPRSAPKSPPKPRRAKAATGTRRKASDAK</sequence>
<reference evidence="4" key="1">
    <citation type="submission" date="2020-12" db="EMBL/GenBank/DDBJ databases">
        <title>Hymenobacter sp.</title>
        <authorList>
            <person name="Kim M.K."/>
        </authorList>
    </citation>
    <scope>NUCLEOTIDE SEQUENCE [LARGE SCALE GENOMIC DNA]</scope>
    <source>
        <strain evidence="4">BT553</strain>
    </source>
</reference>
<evidence type="ECO:0000256" key="1">
    <source>
        <dbReference type="SAM" id="MobiDB-lite"/>
    </source>
</evidence>
<feature type="transmembrane region" description="Helical" evidence="2">
    <location>
        <begin position="60"/>
        <end position="80"/>
    </location>
</feature>
<evidence type="ECO:0000313" key="3">
    <source>
        <dbReference type="EMBL" id="MBJ6123308.1"/>
    </source>
</evidence>
<comment type="caution">
    <text evidence="3">The sequence shown here is derived from an EMBL/GenBank/DDBJ whole genome shotgun (WGS) entry which is preliminary data.</text>
</comment>